<accession>A0ABV9P247</accession>
<dbReference type="Proteomes" id="UP001595885">
    <property type="component" value="Unassembled WGS sequence"/>
</dbReference>
<reference evidence="3" key="1">
    <citation type="journal article" date="2019" name="Int. J. Syst. Evol. Microbiol.">
        <title>The Global Catalogue of Microorganisms (GCM) 10K type strain sequencing project: providing services to taxonomists for standard genome sequencing and annotation.</title>
        <authorList>
            <consortium name="The Broad Institute Genomics Platform"/>
            <consortium name="The Broad Institute Genome Sequencing Center for Infectious Disease"/>
            <person name="Wu L."/>
            <person name="Ma J."/>
        </authorList>
    </citation>
    <scope>NUCLEOTIDE SEQUENCE [LARGE SCALE GENOMIC DNA]</scope>
    <source>
        <strain evidence="3">CCUG 50349</strain>
    </source>
</reference>
<protein>
    <submittedName>
        <fullName evidence="2">Uncharacterized protein</fullName>
    </submittedName>
</protein>
<sequence>MIIDPDIININIIPENRLTLIEIENVSKIKNQNKYLKISLIIISMTVIIILFKNYDDNKISIIK</sequence>
<keyword evidence="1" id="KW-0812">Transmembrane</keyword>
<keyword evidence="3" id="KW-1185">Reference proteome</keyword>
<organism evidence="2 3">
    <name type="scientific">Flavobacterium ponti</name>
    <dbReference type="NCBI Taxonomy" id="665133"/>
    <lineage>
        <taxon>Bacteria</taxon>
        <taxon>Pseudomonadati</taxon>
        <taxon>Bacteroidota</taxon>
        <taxon>Flavobacteriia</taxon>
        <taxon>Flavobacteriales</taxon>
        <taxon>Flavobacteriaceae</taxon>
        <taxon>Flavobacterium</taxon>
    </lineage>
</organism>
<name>A0ABV9P247_9FLAO</name>
<proteinExistence type="predicted"/>
<dbReference type="RefSeq" id="WP_379738513.1">
    <property type="nucleotide sequence ID" value="NZ_JBHSGW010000002.1"/>
</dbReference>
<feature type="transmembrane region" description="Helical" evidence="1">
    <location>
        <begin position="35"/>
        <end position="55"/>
    </location>
</feature>
<keyword evidence="1" id="KW-0472">Membrane</keyword>
<evidence type="ECO:0000313" key="3">
    <source>
        <dbReference type="Proteomes" id="UP001595885"/>
    </source>
</evidence>
<evidence type="ECO:0000313" key="2">
    <source>
        <dbReference type="EMBL" id="MFC4739221.1"/>
    </source>
</evidence>
<dbReference type="EMBL" id="JBHSGW010000002">
    <property type="protein sequence ID" value="MFC4739221.1"/>
    <property type="molecule type" value="Genomic_DNA"/>
</dbReference>
<gene>
    <name evidence="2" type="ORF">ACFO3U_04380</name>
</gene>
<keyword evidence="1" id="KW-1133">Transmembrane helix</keyword>
<evidence type="ECO:0000256" key="1">
    <source>
        <dbReference type="SAM" id="Phobius"/>
    </source>
</evidence>
<comment type="caution">
    <text evidence="2">The sequence shown here is derived from an EMBL/GenBank/DDBJ whole genome shotgun (WGS) entry which is preliminary data.</text>
</comment>